<dbReference type="PANTHER" id="PTHR15901">
    <property type="entry name" value="TESTICULAR HAPLOID EXPRESSED GENE PROTEIN"/>
    <property type="match status" value="1"/>
</dbReference>
<organism evidence="2 3">
    <name type="scientific">Frieseomelitta varia</name>
    <dbReference type="NCBI Taxonomy" id="561572"/>
    <lineage>
        <taxon>Eukaryota</taxon>
        <taxon>Metazoa</taxon>
        <taxon>Ecdysozoa</taxon>
        <taxon>Arthropoda</taxon>
        <taxon>Hexapoda</taxon>
        <taxon>Insecta</taxon>
        <taxon>Pterygota</taxon>
        <taxon>Neoptera</taxon>
        <taxon>Endopterygota</taxon>
        <taxon>Hymenoptera</taxon>
        <taxon>Apocrita</taxon>
        <taxon>Aculeata</taxon>
        <taxon>Apoidea</taxon>
        <taxon>Anthophila</taxon>
        <taxon>Apidae</taxon>
        <taxon>Frieseomelitta</taxon>
    </lineage>
</organism>
<dbReference type="SMART" id="SM00705">
    <property type="entry name" value="THEG"/>
    <property type="match status" value="5"/>
</dbReference>
<protein>
    <recommendedName>
        <fullName evidence="4">Testicular haploid expressed protein</fullName>
    </recommendedName>
</protein>
<evidence type="ECO:0000313" key="3">
    <source>
        <dbReference type="Proteomes" id="UP000655588"/>
    </source>
</evidence>
<dbReference type="EMBL" id="WNWW01000336">
    <property type="protein sequence ID" value="KAF3426217.1"/>
    <property type="molecule type" value="Genomic_DNA"/>
</dbReference>
<accession>A0A833SB97</accession>
<keyword evidence="3" id="KW-1185">Reference proteome</keyword>
<dbReference type="Pfam" id="PF14912">
    <property type="entry name" value="THEG"/>
    <property type="match status" value="2"/>
</dbReference>
<keyword evidence="1" id="KW-0677">Repeat</keyword>
<dbReference type="InterPro" id="IPR042401">
    <property type="entry name" value="SPMAP2-like"/>
</dbReference>
<gene>
    <name evidence="2" type="ORF">E2986_06522</name>
</gene>
<reference evidence="2" key="1">
    <citation type="submission" date="2019-11" db="EMBL/GenBank/DDBJ databases">
        <title>The nuclear and mitochondrial genomes of Frieseomelitta varia - a highly eusocial stingless bee (Meliponini) with a permanently sterile worker caste.</title>
        <authorList>
            <person name="Freitas F.C.P."/>
            <person name="Lourenco A.P."/>
            <person name="Nunes F.M.F."/>
            <person name="Paschoal A.R."/>
            <person name="Abreu F.C.P."/>
            <person name="Barbin F.O."/>
            <person name="Bataglia L."/>
            <person name="Cardoso-Junior C.A.M."/>
            <person name="Cervoni M.S."/>
            <person name="Silva S.R."/>
            <person name="Dalarmi F."/>
            <person name="Del Lama M.A."/>
            <person name="Depintor T.S."/>
            <person name="Ferreira K.M."/>
            <person name="Goria P.S."/>
            <person name="Jaskot M.C."/>
            <person name="Lago D.C."/>
            <person name="Luna-Lucena D."/>
            <person name="Moda L.M."/>
            <person name="Nascimento L."/>
            <person name="Pedrino M."/>
            <person name="Rabico F.O."/>
            <person name="Sanches F.C."/>
            <person name="Santos D.E."/>
            <person name="Santos C.G."/>
            <person name="Vieira J."/>
            <person name="Lopes T.F."/>
            <person name="Barchuk A.R."/>
            <person name="Hartfelder K."/>
            <person name="Simoes Z.L.P."/>
            <person name="Bitondi M.M.G."/>
            <person name="Pinheiro D.G."/>
        </authorList>
    </citation>
    <scope>NUCLEOTIDE SEQUENCE</scope>
    <source>
        <strain evidence="2">USP_RPSP 00005682</strain>
        <tissue evidence="2">Whole individual</tissue>
    </source>
</reference>
<dbReference type="PANTHER" id="PTHR15901:SF16">
    <property type="entry name" value="TESTICULAR HAPLOID EXPRESSED GENE PROTEIN"/>
    <property type="match status" value="1"/>
</dbReference>
<evidence type="ECO:0000313" key="2">
    <source>
        <dbReference type="EMBL" id="KAF3426217.1"/>
    </source>
</evidence>
<comment type="caution">
    <text evidence="2">The sequence shown here is derived from an EMBL/GenBank/DDBJ whole genome shotgun (WGS) entry which is preliminary data.</text>
</comment>
<evidence type="ECO:0008006" key="4">
    <source>
        <dbReference type="Google" id="ProtNLM"/>
    </source>
</evidence>
<evidence type="ECO:0000256" key="1">
    <source>
        <dbReference type="ARBA" id="ARBA00022737"/>
    </source>
</evidence>
<dbReference type="InterPro" id="IPR006623">
    <property type="entry name" value="THEG"/>
</dbReference>
<name>A0A833SB97_9HYME</name>
<dbReference type="AlphaFoldDB" id="A0A833SB97"/>
<dbReference type="Proteomes" id="UP000655588">
    <property type="component" value="Unassembled WGS sequence"/>
</dbReference>
<proteinExistence type="predicted"/>
<sequence>MLKDRIKYAMGHLSHKQYVSLLAKPNWRRIQTRNVHILGSTSTVRADPSENARGQSHETHPGLGAPYKEVARSLLSLRSSSEERINELLSFLSSLPLSLIRLLLANMRIFPSSSGNIAETLWKVQNSRYRRYRFFCNARQQREMRKKQKIMAKLRRAIKPEQWDQHVELLEILAAPKVPPKPRFPRKRRWRPVNMRRIEELSTPVTREMPRARDPFKVARTALTYKISKRTQKIAYSKTMAEITPPRILGAVSPAALRAVASPRTVTLAKPVERPAGIETDLREDAFTVSPMALKAKCSKRLKFLARPKRRRFLCER</sequence>